<feature type="domain" description="RRM" evidence="12">
    <location>
        <begin position="103"/>
        <end position="176"/>
    </location>
</feature>
<keyword evidence="7 10" id="KW-0694">RNA-binding</keyword>
<evidence type="ECO:0000256" key="6">
    <source>
        <dbReference type="ARBA" id="ARBA00022853"/>
    </source>
</evidence>
<feature type="compositionally biased region" description="Acidic residues" evidence="11">
    <location>
        <begin position="848"/>
        <end position="862"/>
    </location>
</feature>
<dbReference type="Gene3D" id="3.30.70.330">
    <property type="match status" value="1"/>
</dbReference>
<dbReference type="eggNOG" id="KOG1080">
    <property type="taxonomic scope" value="Eukaryota"/>
</dbReference>
<feature type="compositionally biased region" description="Pro residues" evidence="11">
    <location>
        <begin position="409"/>
        <end position="431"/>
    </location>
</feature>
<dbReference type="Proteomes" id="UP000014500">
    <property type="component" value="Unassembled WGS sequence"/>
</dbReference>
<evidence type="ECO:0000256" key="8">
    <source>
        <dbReference type="ARBA" id="ARBA00023242"/>
    </source>
</evidence>
<evidence type="ECO:0000256" key="4">
    <source>
        <dbReference type="ARBA" id="ARBA00022679"/>
    </source>
</evidence>
<evidence type="ECO:0000313" key="15">
    <source>
        <dbReference type="Proteomes" id="UP000014500"/>
    </source>
</evidence>
<evidence type="ECO:0000256" key="10">
    <source>
        <dbReference type="PROSITE-ProRule" id="PRU00176"/>
    </source>
</evidence>
<feature type="region of interest" description="Disordered" evidence="11">
    <location>
        <begin position="191"/>
        <end position="269"/>
    </location>
</feature>
<evidence type="ECO:0000259" key="12">
    <source>
        <dbReference type="PROSITE" id="PS50102"/>
    </source>
</evidence>
<dbReference type="InterPro" id="IPR000504">
    <property type="entry name" value="RRM_dom"/>
</dbReference>
<dbReference type="InterPro" id="IPR024657">
    <property type="entry name" value="COMPASS_Set1_N-SET"/>
</dbReference>
<sequence>MNIIKKERYLIERNKANHWCIMGRSLKNGRPVLVFKMNGLEECSPCSSGSGQGEKKKRNYKLLVDPALKKGAAKLIRYDGVVPADNTMPLQIDDNYVGVPPPLEISITHLNNNINHSFLEDMLKKFGVIEDMLIYYHPKTKKHLGLAHVTFTCIKAAKACVEKLNQTSVMGDIINVFLDTFGKECLRMFQEATVEKPPPTDDKTKPPTNDPRRRSTSTDAPPPLPTPTEKPDPQPPLPPPESKPWAEPPNYPPNDFPTPAQTSDYSTGQSEITYSSDYAYRSNQSTPMSYDSGYGYPHGYANAHYGNGYPHYPPGTHSPWPVPIWGENPNWDPSWANNVQYGVPENQKERSPERESLDSRIELLLKQNEGRGLPFIDLEFEGKDEKMEKTDKIEESSPKLPISASVTEDPPPLPSPPSCPEVAPPPPPPETPENDKSPVDLLSQPPSPFVSSDEYRKWAQFTVERNMADIKDSLMNAVRELRGISMSDVDEDSKKSYSEEVSQENAVKTPGEEHDDSSNGLDDNMSLSSLSSGDEKIEVQPAQQFNALPHGFNPMYPPPSGAQTQPYGNIPPSLLPQSQTAGSMYPNFYMGMWRPPGGGFGFAGHGVFPYSAPGVVGVGQFAGNFMAHPPPNFPGSYYLGGQLFSSGGGPIGAVQCASGSLTAEERDIPTLRGVLDSVSQELKQIMGRDLCKKIIENTAFKNFEQWWDEQEMLQKSSTGEKSEEKTTPSKAEISSSLVSLFDPSRDQTIGLGYDSWNIGLGFKAAMPKMPSFRRKIKPPSPPPLDDDDSKRHEDSENEVDRSYDLLSNTEVKRRKKKVYDSDSDKDFSDLSSDDESELESDSLSSYESESESEDSLESESESEVSKPDPESKPNLPNEEEEDSKPKLPDDDDPQLKVPPPLNGGIPKFVDNKTVEEVLKDIVTPDGTSNEREANAAAEALVALSAGYANFNPDPDRTTPLNADLVNGETQPSSTKPDQPEEGKIPEPMDQTEPLLPCFQDHSYCLPLSRKPPSVDGDRKSHTSVDDVIDSVVRACWVDDHDYGFPADHEYFKPAVEPEVTKPRARHRKVERKAPEWKLLEKRDLLAEMNILYEFLRSGIDSEDVNYLKRSYDKMLQDDAHGYWLNDTHWKRKDDGPRIHATGCARSEGYYKLDVKEKLRFKHHSGRGEMDDEPTNKAKLAAQTTREVRSNQRRLLTSVGLESYSDLLKFNQLKFRKKQLKFAKSKIHDWGLFALEPIAADEMVIEYVGQMVRPIIADIRERKYEEIGIGSSYLFRVDLETIIDATRCGNLARFINHSCNKT</sequence>
<organism evidence="14 15">
    <name type="scientific">Strigamia maritima</name>
    <name type="common">European centipede</name>
    <name type="synonym">Geophilus maritimus</name>
    <dbReference type="NCBI Taxonomy" id="126957"/>
    <lineage>
        <taxon>Eukaryota</taxon>
        <taxon>Metazoa</taxon>
        <taxon>Ecdysozoa</taxon>
        <taxon>Arthropoda</taxon>
        <taxon>Myriapoda</taxon>
        <taxon>Chilopoda</taxon>
        <taxon>Pleurostigmophora</taxon>
        <taxon>Geophilomorpha</taxon>
        <taxon>Linotaeniidae</taxon>
        <taxon>Strigamia</taxon>
    </lineage>
</organism>
<evidence type="ECO:0000256" key="9">
    <source>
        <dbReference type="ARBA" id="ARBA00047571"/>
    </source>
</evidence>
<keyword evidence="15" id="KW-1185">Reference proteome</keyword>
<keyword evidence="4" id="KW-0808">Transferase</keyword>
<keyword evidence="3" id="KW-0489">Methyltransferase</keyword>
<feature type="region of interest" description="Disordered" evidence="11">
    <location>
        <begin position="947"/>
        <end position="993"/>
    </location>
</feature>
<feature type="compositionally biased region" description="Basic and acidic residues" evidence="11">
    <location>
        <begin position="198"/>
        <end position="213"/>
    </location>
</feature>
<protein>
    <recommendedName>
        <fullName evidence="2">[histone H3]-lysine(4) N-trimethyltransferase</fullName>
        <ecNumber evidence="2">2.1.1.354</ecNumber>
    </recommendedName>
</protein>
<accession>T1INR7</accession>
<feature type="compositionally biased region" description="Polar residues" evidence="11">
    <location>
        <begin position="260"/>
        <end position="269"/>
    </location>
</feature>
<feature type="compositionally biased region" description="Basic and acidic residues" evidence="11">
    <location>
        <begin position="977"/>
        <end position="986"/>
    </location>
</feature>
<feature type="compositionally biased region" description="Basic and acidic residues" evidence="11">
    <location>
        <begin position="818"/>
        <end position="828"/>
    </location>
</feature>
<name>T1INR7_STRMM</name>
<evidence type="ECO:0000256" key="7">
    <source>
        <dbReference type="ARBA" id="ARBA00022884"/>
    </source>
</evidence>
<dbReference type="PANTHER" id="PTHR45814">
    <property type="entry name" value="HISTONE-LYSINE N-METHYLTRANSFERASE SETD1"/>
    <property type="match status" value="1"/>
</dbReference>
<dbReference type="CDD" id="cd12304">
    <property type="entry name" value="RRM_Set1"/>
    <property type="match status" value="1"/>
</dbReference>
<feature type="compositionally biased region" description="Low complexity" evidence="11">
    <location>
        <begin position="518"/>
        <end position="532"/>
    </location>
</feature>
<dbReference type="STRING" id="126957.T1INR7"/>
<feature type="compositionally biased region" description="Pro residues" evidence="11">
    <location>
        <begin position="220"/>
        <end position="256"/>
    </location>
</feature>
<feature type="compositionally biased region" description="Acidic residues" evidence="11">
    <location>
        <begin position="831"/>
        <end position="840"/>
    </location>
</feature>
<dbReference type="SUPFAM" id="SSF82199">
    <property type="entry name" value="SET domain"/>
    <property type="match status" value="1"/>
</dbReference>
<reference evidence="15" key="1">
    <citation type="submission" date="2011-05" db="EMBL/GenBank/DDBJ databases">
        <authorList>
            <person name="Richards S.R."/>
            <person name="Qu J."/>
            <person name="Jiang H."/>
            <person name="Jhangiani S.N."/>
            <person name="Agravi P."/>
            <person name="Goodspeed R."/>
            <person name="Gross S."/>
            <person name="Mandapat C."/>
            <person name="Jackson L."/>
            <person name="Mathew T."/>
            <person name="Pu L."/>
            <person name="Thornton R."/>
            <person name="Saada N."/>
            <person name="Wilczek-Boney K.B."/>
            <person name="Lee S."/>
            <person name="Kovar C."/>
            <person name="Wu Y."/>
            <person name="Scherer S.E."/>
            <person name="Worley K.C."/>
            <person name="Muzny D.M."/>
            <person name="Gibbs R."/>
        </authorList>
    </citation>
    <scope>NUCLEOTIDE SEQUENCE</scope>
    <source>
        <strain evidence="15">Brora</strain>
    </source>
</reference>
<proteinExistence type="predicted"/>
<evidence type="ECO:0000256" key="5">
    <source>
        <dbReference type="ARBA" id="ARBA00022691"/>
    </source>
</evidence>
<evidence type="ECO:0000256" key="3">
    <source>
        <dbReference type="ARBA" id="ARBA00022603"/>
    </source>
</evidence>
<dbReference type="InterPro" id="IPR044570">
    <property type="entry name" value="Set1-like"/>
</dbReference>
<dbReference type="GO" id="GO:0048188">
    <property type="term" value="C:Set1C/COMPASS complex"/>
    <property type="evidence" value="ECO:0007669"/>
    <property type="project" value="TreeGrafter"/>
</dbReference>
<evidence type="ECO:0000313" key="14">
    <source>
        <dbReference type="EnsemblMetazoa" id="SMAR002652-PA"/>
    </source>
</evidence>
<comment type="subcellular location">
    <subcellularLocation>
        <location evidence="1">Nucleus</location>
    </subcellularLocation>
</comment>
<dbReference type="InterPro" id="IPR035979">
    <property type="entry name" value="RBD_domain_sf"/>
</dbReference>
<evidence type="ECO:0000256" key="1">
    <source>
        <dbReference type="ARBA" id="ARBA00004123"/>
    </source>
</evidence>
<evidence type="ECO:0000256" key="11">
    <source>
        <dbReference type="SAM" id="MobiDB-lite"/>
    </source>
</evidence>
<dbReference type="PANTHER" id="PTHR45814:SF2">
    <property type="entry name" value="HISTONE-LYSINE N-METHYLTRANSFERASE SETD1"/>
    <property type="match status" value="1"/>
</dbReference>
<dbReference type="Pfam" id="PF00076">
    <property type="entry name" value="RRM_1"/>
    <property type="match status" value="1"/>
</dbReference>
<reference evidence="14" key="2">
    <citation type="submission" date="2015-02" db="UniProtKB">
        <authorList>
            <consortium name="EnsemblMetazoa"/>
        </authorList>
    </citation>
    <scope>IDENTIFICATION</scope>
</reference>
<dbReference type="PROSITE" id="PS50102">
    <property type="entry name" value="RRM"/>
    <property type="match status" value="1"/>
</dbReference>
<dbReference type="PhylomeDB" id="T1INR7"/>
<dbReference type="InterPro" id="IPR001214">
    <property type="entry name" value="SET_dom"/>
</dbReference>
<dbReference type="SUPFAM" id="SSF54928">
    <property type="entry name" value="RNA-binding domain, RBD"/>
    <property type="match status" value="1"/>
</dbReference>
<dbReference type="InterPro" id="IPR012677">
    <property type="entry name" value="Nucleotide-bd_a/b_plait_sf"/>
</dbReference>
<dbReference type="PROSITE" id="PS50280">
    <property type="entry name" value="SET"/>
    <property type="match status" value="1"/>
</dbReference>
<feature type="compositionally biased region" description="Basic and acidic residues" evidence="11">
    <location>
        <begin position="788"/>
        <end position="803"/>
    </location>
</feature>
<dbReference type="OMA" id="KMGNIMN"/>
<dbReference type="GO" id="GO:0140999">
    <property type="term" value="F:histone H3K4 trimethyltransferase activity"/>
    <property type="evidence" value="ECO:0007669"/>
    <property type="project" value="UniProtKB-EC"/>
</dbReference>
<dbReference type="HOGENOM" id="CLU_001226_3_0_1"/>
<evidence type="ECO:0000259" key="13">
    <source>
        <dbReference type="PROSITE" id="PS50280"/>
    </source>
</evidence>
<feature type="compositionally biased region" description="Basic and acidic residues" evidence="11">
    <location>
        <begin position="382"/>
        <end position="397"/>
    </location>
</feature>
<dbReference type="EnsemblMetazoa" id="SMAR002652-RA">
    <property type="protein sequence ID" value="SMAR002652-PA"/>
    <property type="gene ID" value="SMAR002652"/>
</dbReference>
<comment type="catalytic activity">
    <reaction evidence="9">
        <text>L-lysyl(4)-[histone H3] + 3 S-adenosyl-L-methionine = N(6),N(6),N(6)-trimethyl-L-lysyl(4)-[histone H3] + 3 S-adenosyl-L-homocysteine + 3 H(+)</text>
        <dbReference type="Rhea" id="RHEA:60260"/>
        <dbReference type="Rhea" id="RHEA-COMP:15537"/>
        <dbReference type="Rhea" id="RHEA-COMP:15547"/>
        <dbReference type="ChEBI" id="CHEBI:15378"/>
        <dbReference type="ChEBI" id="CHEBI:29969"/>
        <dbReference type="ChEBI" id="CHEBI:57856"/>
        <dbReference type="ChEBI" id="CHEBI:59789"/>
        <dbReference type="ChEBI" id="CHEBI:61961"/>
        <dbReference type="EC" id="2.1.1.354"/>
    </reaction>
</comment>
<dbReference type="SMART" id="SM00360">
    <property type="entry name" value="RRM"/>
    <property type="match status" value="1"/>
</dbReference>
<feature type="region of interest" description="Disordered" evidence="11">
    <location>
        <begin position="382"/>
        <end position="455"/>
    </location>
</feature>
<dbReference type="GO" id="GO:0003723">
    <property type="term" value="F:RNA binding"/>
    <property type="evidence" value="ECO:0007669"/>
    <property type="project" value="UniProtKB-UniRule"/>
</dbReference>
<keyword evidence="5" id="KW-0949">S-adenosyl-L-methionine</keyword>
<dbReference type="Pfam" id="PF11764">
    <property type="entry name" value="N-SET"/>
    <property type="match status" value="1"/>
</dbReference>
<feature type="region of interest" description="Disordered" evidence="11">
    <location>
        <begin position="488"/>
        <end position="533"/>
    </location>
</feature>
<keyword evidence="6" id="KW-0156">Chromatin regulator</keyword>
<feature type="compositionally biased region" description="Polar residues" evidence="11">
    <location>
        <begin position="967"/>
        <end position="976"/>
    </location>
</feature>
<dbReference type="InterPro" id="IPR046341">
    <property type="entry name" value="SET_dom_sf"/>
</dbReference>
<dbReference type="EC" id="2.1.1.354" evidence="2"/>
<dbReference type="Pfam" id="PF00856">
    <property type="entry name" value="SET"/>
    <property type="match status" value="1"/>
</dbReference>
<dbReference type="Gene3D" id="2.170.270.10">
    <property type="entry name" value="SET domain"/>
    <property type="match status" value="1"/>
</dbReference>
<feature type="region of interest" description="Disordered" evidence="11">
    <location>
        <begin position="771"/>
        <end position="913"/>
    </location>
</feature>
<evidence type="ECO:0000256" key="2">
    <source>
        <dbReference type="ARBA" id="ARBA00012182"/>
    </source>
</evidence>
<dbReference type="EMBL" id="JH431198">
    <property type="status" value="NOT_ANNOTATED_CDS"/>
    <property type="molecule type" value="Genomic_DNA"/>
</dbReference>
<keyword evidence="8" id="KW-0539">Nucleus</keyword>
<dbReference type="SMART" id="SM01291">
    <property type="entry name" value="N-SET"/>
    <property type="match status" value="1"/>
</dbReference>
<dbReference type="GO" id="GO:0032259">
    <property type="term" value="P:methylation"/>
    <property type="evidence" value="ECO:0007669"/>
    <property type="project" value="UniProtKB-KW"/>
</dbReference>
<feature type="domain" description="SET" evidence="13">
    <location>
        <begin position="1217"/>
        <end position="1301"/>
    </location>
</feature>